<dbReference type="Proteomes" id="UP000558113">
    <property type="component" value="Unassembled WGS sequence"/>
</dbReference>
<feature type="signal peptide" evidence="2">
    <location>
        <begin position="1"/>
        <end position="21"/>
    </location>
</feature>
<comment type="caution">
    <text evidence="3">The sequence shown here is derived from an EMBL/GenBank/DDBJ whole genome shotgun (WGS) entry which is preliminary data.</text>
</comment>
<protein>
    <submittedName>
        <fullName evidence="3">Extracellular solute-binding protein</fullName>
    </submittedName>
</protein>
<sequence>MKKTYSLAMTSLLSISLLLTACGGNGGNSNEGGNNGSANGGNTAPTNNAGTNADAGNAAPADSDEKVDLSFWTLFDGGDGANMQALVDEFNKTHPNIQVKNTKLVWGEYYTKLITAVGNGNGPDVGISHTSRLPDLIDQGVVTELDDAAKDAGVDWGSYNQNLLNATVVDGKHYAAPIDTHPFIMYYNKKLLKDAGLLGEDGKPVLEQSADGFMKFLDTLKAKLPAKVTPFALSNSNDDPYRLWWSLYSQQGGNDIVADDLKTASVDADKGAKAADYIQKLYTGGYIKKNDPDFYKNFQSGTAAIMMTGVWATGTWESTKGLEFGAMPIPKIFDQEATWGDSHTIILPVTKSEDAAKRKAAMIFADWIASNGQIWAKAGHIPSKPSVLENADYKAMPYRSDYASVASTVKFNKPSTKNWQIRDNASFKVLNEVWANKLSPADAMKKLQEGVQKVLDE</sequence>
<organism evidence="3 4">
    <name type="scientific">Paenibacillus sacheonensis</name>
    <dbReference type="NCBI Taxonomy" id="742054"/>
    <lineage>
        <taxon>Bacteria</taxon>
        <taxon>Bacillati</taxon>
        <taxon>Bacillota</taxon>
        <taxon>Bacilli</taxon>
        <taxon>Bacillales</taxon>
        <taxon>Paenibacillaceae</taxon>
        <taxon>Paenibacillus</taxon>
    </lineage>
</organism>
<evidence type="ECO:0000256" key="2">
    <source>
        <dbReference type="SAM" id="SignalP"/>
    </source>
</evidence>
<name>A0A7X5C440_9BACL</name>
<keyword evidence="2" id="KW-0732">Signal</keyword>
<dbReference type="PROSITE" id="PS51257">
    <property type="entry name" value="PROKAR_LIPOPROTEIN"/>
    <property type="match status" value="1"/>
</dbReference>
<dbReference type="CDD" id="cd14748">
    <property type="entry name" value="PBP2_UgpB"/>
    <property type="match status" value="1"/>
</dbReference>
<keyword evidence="4" id="KW-1185">Reference proteome</keyword>
<evidence type="ECO:0000313" key="3">
    <source>
        <dbReference type="EMBL" id="NBC72945.1"/>
    </source>
</evidence>
<proteinExistence type="predicted"/>
<dbReference type="InterPro" id="IPR050490">
    <property type="entry name" value="Bact_solute-bd_prot1"/>
</dbReference>
<feature type="region of interest" description="Disordered" evidence="1">
    <location>
        <begin position="32"/>
        <end position="62"/>
    </location>
</feature>
<gene>
    <name evidence="3" type="ORF">GT003_28520</name>
</gene>
<dbReference type="RefSeq" id="WP_161704422.1">
    <property type="nucleotide sequence ID" value="NZ_JAAAMU010000024.1"/>
</dbReference>
<evidence type="ECO:0000256" key="1">
    <source>
        <dbReference type="SAM" id="MobiDB-lite"/>
    </source>
</evidence>
<dbReference type="InterPro" id="IPR006059">
    <property type="entry name" value="SBP"/>
</dbReference>
<dbReference type="PANTHER" id="PTHR43649">
    <property type="entry name" value="ARABINOSE-BINDING PROTEIN-RELATED"/>
    <property type="match status" value="1"/>
</dbReference>
<dbReference type="OrthoDB" id="9768630at2"/>
<feature type="chain" id="PRO_5039584083" evidence="2">
    <location>
        <begin position="22"/>
        <end position="457"/>
    </location>
</feature>
<accession>A0A7X5C440</accession>
<dbReference type="SUPFAM" id="SSF53850">
    <property type="entry name" value="Periplasmic binding protein-like II"/>
    <property type="match status" value="1"/>
</dbReference>
<dbReference type="Pfam" id="PF01547">
    <property type="entry name" value="SBP_bac_1"/>
    <property type="match status" value="1"/>
</dbReference>
<dbReference type="PANTHER" id="PTHR43649:SF14">
    <property type="entry name" value="BLR3389 PROTEIN"/>
    <property type="match status" value="1"/>
</dbReference>
<dbReference type="AlphaFoldDB" id="A0A7X5C440"/>
<dbReference type="EMBL" id="JAAAMU010000024">
    <property type="protein sequence ID" value="NBC72945.1"/>
    <property type="molecule type" value="Genomic_DNA"/>
</dbReference>
<dbReference type="Gene3D" id="3.40.190.10">
    <property type="entry name" value="Periplasmic binding protein-like II"/>
    <property type="match status" value="1"/>
</dbReference>
<feature type="compositionally biased region" description="Low complexity" evidence="1">
    <location>
        <begin position="40"/>
        <end position="61"/>
    </location>
</feature>
<reference evidence="3 4" key="1">
    <citation type="submission" date="2020-01" db="EMBL/GenBank/DDBJ databases">
        <title>Paenibacillus soybeanensis sp. nov. isolated from the nodules of soybean (Glycine max(L.) Merr).</title>
        <authorList>
            <person name="Wang H."/>
        </authorList>
    </citation>
    <scope>NUCLEOTIDE SEQUENCE [LARGE SCALE GENOMIC DNA]</scope>
    <source>
        <strain evidence="3 4">DSM 23054</strain>
    </source>
</reference>
<evidence type="ECO:0000313" key="4">
    <source>
        <dbReference type="Proteomes" id="UP000558113"/>
    </source>
</evidence>